<evidence type="ECO:0000313" key="10">
    <source>
        <dbReference type="Proteomes" id="UP000320580"/>
    </source>
</evidence>
<dbReference type="InterPro" id="IPR036259">
    <property type="entry name" value="MFS_trans_sf"/>
</dbReference>
<keyword evidence="10" id="KW-1185">Reference proteome</keyword>
<evidence type="ECO:0000259" key="8">
    <source>
        <dbReference type="PROSITE" id="PS50850"/>
    </source>
</evidence>
<keyword evidence="2 7" id="KW-0812">Transmembrane</keyword>
<feature type="transmembrane region" description="Helical" evidence="7">
    <location>
        <begin position="247"/>
        <end position="268"/>
    </location>
</feature>
<accession>A0A5B8JBZ5</accession>
<evidence type="ECO:0000256" key="4">
    <source>
        <dbReference type="ARBA" id="ARBA00023136"/>
    </source>
</evidence>
<feature type="transmembrane region" description="Helical" evidence="7">
    <location>
        <begin position="420"/>
        <end position="441"/>
    </location>
</feature>
<dbReference type="SUPFAM" id="SSF103473">
    <property type="entry name" value="MFS general substrate transporter"/>
    <property type="match status" value="1"/>
</dbReference>
<dbReference type="RefSeq" id="WP_146481316.1">
    <property type="nucleotide sequence ID" value="NZ_CP042266.1"/>
</dbReference>
<dbReference type="Pfam" id="PF07690">
    <property type="entry name" value="MFS_1"/>
    <property type="match status" value="1"/>
</dbReference>
<feature type="domain" description="Major facilitator superfamily (MFS) profile" evidence="8">
    <location>
        <begin position="32"/>
        <end position="505"/>
    </location>
</feature>
<dbReference type="PANTHER" id="PTHR42718:SF49">
    <property type="entry name" value="EXPORT PROTEIN"/>
    <property type="match status" value="1"/>
</dbReference>
<feature type="transmembrane region" description="Helical" evidence="7">
    <location>
        <begin position="474"/>
        <end position="497"/>
    </location>
</feature>
<dbReference type="Gene3D" id="1.20.1720.10">
    <property type="entry name" value="Multidrug resistance protein D"/>
    <property type="match status" value="1"/>
</dbReference>
<dbReference type="KEGG" id="sqz:FQU76_17460"/>
<evidence type="ECO:0000256" key="5">
    <source>
        <dbReference type="ARBA" id="ARBA00023251"/>
    </source>
</evidence>
<feature type="transmembrane region" description="Helical" evidence="7">
    <location>
        <begin position="72"/>
        <end position="90"/>
    </location>
</feature>
<feature type="compositionally biased region" description="Low complexity" evidence="6">
    <location>
        <begin position="1"/>
        <end position="22"/>
    </location>
</feature>
<evidence type="ECO:0000256" key="1">
    <source>
        <dbReference type="ARBA" id="ARBA00004651"/>
    </source>
</evidence>
<protein>
    <submittedName>
        <fullName evidence="9">MFS transporter</fullName>
    </submittedName>
</protein>
<dbReference type="PANTHER" id="PTHR42718">
    <property type="entry name" value="MAJOR FACILITATOR SUPERFAMILY MULTIDRUG TRANSPORTER MFSC"/>
    <property type="match status" value="1"/>
</dbReference>
<gene>
    <name evidence="9" type="ORF">FQU76_17460</name>
</gene>
<reference evidence="9 10" key="1">
    <citation type="submission" date="2019-07" db="EMBL/GenBank/DDBJ databases">
        <authorList>
            <person name="Zhu P."/>
        </authorList>
    </citation>
    <scope>NUCLEOTIDE SEQUENCE [LARGE SCALE GENOMIC DNA]</scope>
    <source>
        <strain evidence="9 10">SSL-25</strain>
    </source>
</reference>
<comment type="subcellular location">
    <subcellularLocation>
        <location evidence="1">Cell membrane</location>
        <topology evidence="1">Multi-pass membrane protein</topology>
    </subcellularLocation>
</comment>
<proteinExistence type="predicted"/>
<feature type="transmembrane region" description="Helical" evidence="7">
    <location>
        <begin position="123"/>
        <end position="146"/>
    </location>
</feature>
<evidence type="ECO:0000256" key="7">
    <source>
        <dbReference type="SAM" id="Phobius"/>
    </source>
</evidence>
<dbReference type="InterPro" id="IPR011701">
    <property type="entry name" value="MFS"/>
</dbReference>
<feature type="transmembrane region" description="Helical" evidence="7">
    <location>
        <begin position="185"/>
        <end position="204"/>
    </location>
</feature>
<feature type="transmembrane region" description="Helical" evidence="7">
    <location>
        <begin position="158"/>
        <end position="179"/>
    </location>
</feature>
<dbReference type="PROSITE" id="PS50850">
    <property type="entry name" value="MFS"/>
    <property type="match status" value="1"/>
</dbReference>
<feature type="transmembrane region" description="Helical" evidence="7">
    <location>
        <begin position="289"/>
        <end position="313"/>
    </location>
</feature>
<dbReference type="PROSITE" id="PS00216">
    <property type="entry name" value="SUGAR_TRANSPORT_1"/>
    <property type="match status" value="1"/>
</dbReference>
<dbReference type="CDD" id="cd17321">
    <property type="entry name" value="MFS_MMR_MDR_like"/>
    <property type="match status" value="1"/>
</dbReference>
<feature type="transmembrane region" description="Helical" evidence="7">
    <location>
        <begin position="97"/>
        <end position="117"/>
    </location>
</feature>
<feature type="region of interest" description="Disordered" evidence="6">
    <location>
        <begin position="1"/>
        <end position="24"/>
    </location>
</feature>
<dbReference type="AlphaFoldDB" id="A0A5B8JBZ5"/>
<dbReference type="GO" id="GO:0022857">
    <property type="term" value="F:transmembrane transporter activity"/>
    <property type="evidence" value="ECO:0007669"/>
    <property type="project" value="InterPro"/>
</dbReference>
<dbReference type="EMBL" id="CP042266">
    <property type="protein sequence ID" value="QDY77994.1"/>
    <property type="molecule type" value="Genomic_DNA"/>
</dbReference>
<dbReference type="GO" id="GO:0046677">
    <property type="term" value="P:response to antibiotic"/>
    <property type="evidence" value="ECO:0007669"/>
    <property type="project" value="UniProtKB-KW"/>
</dbReference>
<dbReference type="InterPro" id="IPR005829">
    <property type="entry name" value="Sugar_transporter_CS"/>
</dbReference>
<dbReference type="Proteomes" id="UP000320580">
    <property type="component" value="Chromosome"/>
</dbReference>
<feature type="transmembrane region" description="Helical" evidence="7">
    <location>
        <begin position="379"/>
        <end position="408"/>
    </location>
</feature>
<evidence type="ECO:0000256" key="3">
    <source>
        <dbReference type="ARBA" id="ARBA00022989"/>
    </source>
</evidence>
<dbReference type="OrthoDB" id="9781469at2"/>
<keyword evidence="3 7" id="KW-1133">Transmembrane helix</keyword>
<evidence type="ECO:0000313" key="9">
    <source>
        <dbReference type="EMBL" id="QDY77994.1"/>
    </source>
</evidence>
<dbReference type="GO" id="GO:0005886">
    <property type="term" value="C:plasma membrane"/>
    <property type="evidence" value="ECO:0007669"/>
    <property type="project" value="UniProtKB-SubCell"/>
</dbReference>
<sequence>MSTTAASATGPAGPTGPAEATAPPRPVRPAWTFALVSAGGVVMTLDVTVVNVALSDMSRDLNTGLGQMQWTISAYSLAFGALLLTAGALSDRLGRRAVFTAGTALFTIASAACGLAPGAGALIAARAAQGLGGALMFAPALALLAAAYQDEGRRRSAIAAFAAIASGAGALGPVVGGVFTEAAGWRWIFLVNVPIGVLVVIGALTRMPESAAPAGTGRRIDPAGALLAVGALLALHYPLVAGPEHGWFSAQVLGSAGLGVLFAVALVVSQRRGDGLIDLSLLRIRAFAGAAVLGFLARLAGLGTLALTTLWLATTYGYSPLETGLHLLPLTGSLLLTGLFVARLQRAFAPSALVAAGFAVKGLGLLALAWAAAGGARPVTVTALVLIGAGGALIFPPLMCVAVDAVPADRAGMASGLTNAAYPLGTAAGVAVFGAVFASGLTARLGTSEGLREAVETARFDLVPGASRALAESAFASTFTTVCLVAAAVCAVGAAVAAGTLGPASSPVAAEPVREKALRS</sequence>
<feature type="transmembrane region" description="Helical" evidence="7">
    <location>
        <begin position="351"/>
        <end position="373"/>
    </location>
</feature>
<feature type="transmembrane region" description="Helical" evidence="7">
    <location>
        <begin position="224"/>
        <end position="241"/>
    </location>
</feature>
<name>A0A5B8JBZ5_9ACTN</name>
<keyword evidence="5" id="KW-0046">Antibiotic resistance</keyword>
<feature type="transmembrane region" description="Helical" evidence="7">
    <location>
        <begin position="30"/>
        <end position="52"/>
    </location>
</feature>
<organism evidence="9 10">
    <name type="scientific">Streptomyces qinzhouensis</name>
    <dbReference type="NCBI Taxonomy" id="2599401"/>
    <lineage>
        <taxon>Bacteria</taxon>
        <taxon>Bacillati</taxon>
        <taxon>Actinomycetota</taxon>
        <taxon>Actinomycetes</taxon>
        <taxon>Kitasatosporales</taxon>
        <taxon>Streptomycetaceae</taxon>
        <taxon>Streptomyces</taxon>
    </lineage>
</organism>
<dbReference type="InterPro" id="IPR020846">
    <property type="entry name" value="MFS_dom"/>
</dbReference>
<evidence type="ECO:0000256" key="6">
    <source>
        <dbReference type="SAM" id="MobiDB-lite"/>
    </source>
</evidence>
<evidence type="ECO:0000256" key="2">
    <source>
        <dbReference type="ARBA" id="ARBA00022692"/>
    </source>
</evidence>
<dbReference type="Gene3D" id="1.20.1250.20">
    <property type="entry name" value="MFS general substrate transporter like domains"/>
    <property type="match status" value="1"/>
</dbReference>
<feature type="transmembrane region" description="Helical" evidence="7">
    <location>
        <begin position="325"/>
        <end position="344"/>
    </location>
</feature>
<keyword evidence="4 7" id="KW-0472">Membrane</keyword>